<protein>
    <submittedName>
        <fullName evidence="2">Phosphotransferase enzyme family protein</fullName>
    </submittedName>
</protein>
<evidence type="ECO:0000313" key="2">
    <source>
        <dbReference type="EMBL" id="SDH53674.1"/>
    </source>
</evidence>
<name>A0A1G8D847_PSEOR</name>
<dbReference type="SUPFAM" id="SSF56112">
    <property type="entry name" value="Protein kinase-like (PK-like)"/>
    <property type="match status" value="1"/>
</dbReference>
<accession>A0A1G8D847</accession>
<evidence type="ECO:0000259" key="1">
    <source>
        <dbReference type="Pfam" id="PF01636"/>
    </source>
</evidence>
<reference evidence="2 3" key="1">
    <citation type="submission" date="2016-10" db="EMBL/GenBank/DDBJ databases">
        <authorList>
            <person name="de Groot N.N."/>
        </authorList>
    </citation>
    <scope>NUCLEOTIDE SEQUENCE [LARGE SCALE GENOMIC DNA]</scope>
    <source>
        <strain evidence="2 3">CGMCC 4.3143</strain>
    </source>
</reference>
<feature type="domain" description="Aminoglycoside phosphotransferase" evidence="1">
    <location>
        <begin position="30"/>
        <end position="226"/>
    </location>
</feature>
<dbReference type="Pfam" id="PF01636">
    <property type="entry name" value="APH"/>
    <property type="match status" value="1"/>
</dbReference>
<dbReference type="EMBL" id="FNBE01000025">
    <property type="protein sequence ID" value="SDH53674.1"/>
    <property type="molecule type" value="Genomic_DNA"/>
</dbReference>
<dbReference type="InterPro" id="IPR051678">
    <property type="entry name" value="AGP_Transferase"/>
</dbReference>
<dbReference type="InterPro" id="IPR011009">
    <property type="entry name" value="Kinase-like_dom_sf"/>
</dbReference>
<dbReference type="InterPro" id="IPR002575">
    <property type="entry name" value="Aminoglycoside_PTrfase"/>
</dbReference>
<organism evidence="2 3">
    <name type="scientific">Pseudonocardia oroxyli</name>
    <dbReference type="NCBI Taxonomy" id="366584"/>
    <lineage>
        <taxon>Bacteria</taxon>
        <taxon>Bacillati</taxon>
        <taxon>Actinomycetota</taxon>
        <taxon>Actinomycetes</taxon>
        <taxon>Pseudonocardiales</taxon>
        <taxon>Pseudonocardiaceae</taxon>
        <taxon>Pseudonocardia</taxon>
    </lineage>
</organism>
<gene>
    <name evidence="2" type="ORF">SAMN05216377_12518</name>
</gene>
<dbReference type="Gene3D" id="3.90.1200.10">
    <property type="match status" value="1"/>
</dbReference>
<dbReference type="PANTHER" id="PTHR21310">
    <property type="entry name" value="AMINOGLYCOSIDE PHOSPHOTRANSFERASE-RELATED-RELATED"/>
    <property type="match status" value="1"/>
</dbReference>
<dbReference type="Proteomes" id="UP000198967">
    <property type="component" value="Unassembled WGS sequence"/>
</dbReference>
<proteinExistence type="predicted"/>
<dbReference type="GO" id="GO:0016740">
    <property type="term" value="F:transferase activity"/>
    <property type="evidence" value="ECO:0007669"/>
    <property type="project" value="UniProtKB-KW"/>
</dbReference>
<sequence>MILGLEPELSAAVEQIAGRRQWVVEAPTVSRRLFELSAGDRRCYLKVYSDADAMAAEGEGLRLARAAGLLVPDVLGQATTGPRSVLVLSALLGPSLEEFLLVESRAAVDAVVVELGAQLRLLHASTKSGWGPLRPNAAQGTPTWSDFLRPPREVLEDLELSVPAGLLARALEAVDDADTTTHESALVHGDFRPANVVVLPSGSVGLVDFEHAMIGDPLWDLAWWQSCEPGASLASLLKGYGPMSSVGSSPARRFRINRIACELSLLSGIERDDPRSADRLEFLVSELSDDVAGWRACADKDYSNDVTASVSQSGREDQR</sequence>
<keyword evidence="2" id="KW-0808">Transferase</keyword>
<dbReference type="OrthoDB" id="5490445at2"/>
<dbReference type="AlphaFoldDB" id="A0A1G8D847"/>
<keyword evidence="3" id="KW-1185">Reference proteome</keyword>
<dbReference type="STRING" id="366584.SAMN05216377_12518"/>
<evidence type="ECO:0000313" key="3">
    <source>
        <dbReference type="Proteomes" id="UP000198967"/>
    </source>
</evidence>